<evidence type="ECO:0000259" key="16">
    <source>
        <dbReference type="Pfam" id="PF17900"/>
    </source>
</evidence>
<evidence type="ECO:0000313" key="18">
    <source>
        <dbReference type="Proteomes" id="UP000198639"/>
    </source>
</evidence>
<dbReference type="PANTHER" id="PTHR11533">
    <property type="entry name" value="PROTEASE M1 ZINC METALLOPROTEASE"/>
    <property type="match status" value="1"/>
</dbReference>
<dbReference type="SUPFAM" id="SSF63737">
    <property type="entry name" value="Leukotriene A4 hydrolase N-terminal domain"/>
    <property type="match status" value="1"/>
</dbReference>
<evidence type="ECO:0000256" key="5">
    <source>
        <dbReference type="ARBA" id="ARBA00022723"/>
    </source>
</evidence>
<dbReference type="GO" id="GO:0006508">
    <property type="term" value="P:proteolysis"/>
    <property type="evidence" value="ECO:0007669"/>
    <property type="project" value="UniProtKB-KW"/>
</dbReference>
<dbReference type="InterPro" id="IPR045357">
    <property type="entry name" value="Aminopeptidase_N-like_N"/>
</dbReference>
<feature type="domain" description="Peptidase M1 membrane alanine aminopeptidase" evidence="14">
    <location>
        <begin position="264"/>
        <end position="477"/>
    </location>
</feature>
<feature type="binding site" evidence="10">
    <location>
        <position position="337"/>
    </location>
    <ligand>
        <name>Zn(2+)</name>
        <dbReference type="ChEBI" id="CHEBI:29105"/>
        <note>catalytic</note>
    </ligand>
</feature>
<feature type="signal peptide" evidence="13">
    <location>
        <begin position="1"/>
        <end position="27"/>
    </location>
</feature>
<dbReference type="Pfam" id="PF01433">
    <property type="entry name" value="Peptidase_M1"/>
    <property type="match status" value="1"/>
</dbReference>
<dbReference type="InterPro" id="IPR001930">
    <property type="entry name" value="Peptidase_M1"/>
</dbReference>
<dbReference type="InterPro" id="IPR034016">
    <property type="entry name" value="M1_APN-typ"/>
</dbReference>
<protein>
    <recommendedName>
        <fullName evidence="12">Aminopeptidase</fullName>
        <ecNumber evidence="12">3.4.11.-</ecNumber>
    </recommendedName>
</protein>
<dbReference type="GO" id="GO:0070006">
    <property type="term" value="F:metalloaminopeptidase activity"/>
    <property type="evidence" value="ECO:0007669"/>
    <property type="project" value="TreeGrafter"/>
</dbReference>
<comment type="similarity">
    <text evidence="2 12">Belongs to the peptidase M1 family.</text>
</comment>
<dbReference type="PANTHER" id="PTHR11533:SF174">
    <property type="entry name" value="PUROMYCIN-SENSITIVE AMINOPEPTIDASE-RELATED"/>
    <property type="match status" value="1"/>
</dbReference>
<evidence type="ECO:0000256" key="2">
    <source>
        <dbReference type="ARBA" id="ARBA00010136"/>
    </source>
</evidence>
<feature type="chain" id="PRO_5011498289" description="Aminopeptidase" evidence="13">
    <location>
        <begin position="28"/>
        <end position="877"/>
    </location>
</feature>
<evidence type="ECO:0000256" key="6">
    <source>
        <dbReference type="ARBA" id="ARBA00022801"/>
    </source>
</evidence>
<dbReference type="Gene3D" id="1.25.50.20">
    <property type="match status" value="1"/>
</dbReference>
<dbReference type="InterPro" id="IPR014782">
    <property type="entry name" value="Peptidase_M1_dom"/>
</dbReference>
<evidence type="ECO:0000256" key="12">
    <source>
        <dbReference type="RuleBase" id="RU364040"/>
    </source>
</evidence>
<dbReference type="Pfam" id="PF17900">
    <property type="entry name" value="Peptidase_M1_N"/>
    <property type="match status" value="1"/>
</dbReference>
<keyword evidence="5 10" id="KW-0479">Metal-binding</keyword>
<dbReference type="GO" id="GO:0043171">
    <property type="term" value="P:peptide catabolic process"/>
    <property type="evidence" value="ECO:0007669"/>
    <property type="project" value="TreeGrafter"/>
</dbReference>
<sequence>MREMPVARATRAAAALAFALTAATAQAEAPFSFAATPGKLPKDVIPLQYAAHIMPDVAGNSFRGTQTVEIEVLSPTSTIMLNADNMQIDAASLSGRGIGKLALEPVLDKEQQTLRFQLAQPLAPGKYELALQFRGQINREGRGLFYVNYKAGGVDKKLIATTMAPSDARRMLPTWDEPAFRARFKLTVDVPGNFKAYSTTPIEKREELAGGMQRISFGNTPKMPSYLVVLVAGELERLAAKQDGVDIGIVTTEGKLGSAVFPLAASRDLLRYFNNYFGIPYPLPKLDQIAIPGGFNGAMENWGAVVYNEPTLLYDPKKSPEKVKKFTFNINAHEVAHQWFGNLVTMAWWDNLWLNEGFASWMAAKATHHFHPEWRPYLEGMAEREYVMNLDARKTTHPIQTRIDTEEQAAAAFDAITYMKGQAFLRMLEAYLGEEPFRKGIRAYMKKHQYSNTTSNDLWTALEKASGKPVEKLASDWTTQPGFPLVKVEQVCEDGKRKVTLSQEQYRLDEPPSVKRLWNVPLQVGTVNGKAWYTLLSGASTTVTQASCDGALVVDPHSVGYFRVQYDPASFRALAEQAPHLPDSTRLKLLADTWSFASNGRMDLRGYLDLVRTYGNEPRVAVWDAILGNLRTLDSLARGEPEQALIRRFLIDFAHPKFDQLGWDEKPGETAEDSQLRGMLATALARAGDARAIDEGRARFARYLSDPSTVPPSMIDFVTGTAGRYADAATYDALAARAANAPNSEERNRFGRALTSAQDPALAARTLQMLLSPTTPPDLTPYILGGVASEHLDQTWNFAVANREALLANMEALGRNAMFASIVGASANPVHADMMENYMRKNFGPDGVVEAERVGNGVRIRAAQKARLLPQVRAALQ</sequence>
<dbReference type="Gene3D" id="2.60.40.1730">
    <property type="entry name" value="tricorn interacting facor f3 domain"/>
    <property type="match status" value="1"/>
</dbReference>
<dbReference type="InterPro" id="IPR042097">
    <property type="entry name" value="Aminopeptidase_N-like_N_sf"/>
</dbReference>
<evidence type="ECO:0000256" key="4">
    <source>
        <dbReference type="ARBA" id="ARBA00022670"/>
    </source>
</evidence>
<evidence type="ECO:0000256" key="1">
    <source>
        <dbReference type="ARBA" id="ARBA00000098"/>
    </source>
</evidence>
<organism evidence="17 18">
    <name type="scientific">Massilia yuzhufengensis</name>
    <dbReference type="NCBI Taxonomy" id="1164594"/>
    <lineage>
        <taxon>Bacteria</taxon>
        <taxon>Pseudomonadati</taxon>
        <taxon>Pseudomonadota</taxon>
        <taxon>Betaproteobacteria</taxon>
        <taxon>Burkholderiales</taxon>
        <taxon>Oxalobacteraceae</taxon>
        <taxon>Telluria group</taxon>
        <taxon>Massilia</taxon>
    </lineage>
</organism>
<evidence type="ECO:0000256" key="7">
    <source>
        <dbReference type="ARBA" id="ARBA00022833"/>
    </source>
</evidence>
<evidence type="ECO:0000256" key="9">
    <source>
        <dbReference type="PIRSR" id="PIRSR634016-1"/>
    </source>
</evidence>
<evidence type="ECO:0000256" key="10">
    <source>
        <dbReference type="PIRSR" id="PIRSR634016-3"/>
    </source>
</evidence>
<evidence type="ECO:0000256" key="13">
    <source>
        <dbReference type="SAM" id="SignalP"/>
    </source>
</evidence>
<keyword evidence="3 12" id="KW-0031">Aminopeptidase</keyword>
<proteinExistence type="inferred from homology"/>
<comment type="catalytic activity">
    <reaction evidence="1">
        <text>Release of an N-terminal amino acid, Xaa-|-Yaa- from a peptide, amide or arylamide. Xaa is preferably Ala, but may be most amino acids including Pro (slow action). When a terminal hydrophobic residue is followed by a prolyl residue, the two may be released as an intact Xaa-Pro dipeptide.</text>
        <dbReference type="EC" id="3.4.11.2"/>
    </reaction>
</comment>
<keyword evidence="13" id="KW-0732">Signal</keyword>
<feature type="site" description="Transition state stabilizer" evidence="11">
    <location>
        <position position="418"/>
    </location>
</feature>
<evidence type="ECO:0000313" key="17">
    <source>
        <dbReference type="EMBL" id="SFD48109.1"/>
    </source>
</evidence>
<dbReference type="Gene3D" id="1.10.390.10">
    <property type="entry name" value="Neutral Protease Domain 2"/>
    <property type="match status" value="1"/>
</dbReference>
<comment type="cofactor">
    <cofactor evidence="10 12">
        <name>Zn(2+)</name>
        <dbReference type="ChEBI" id="CHEBI:29105"/>
    </cofactor>
    <text evidence="10 12">Binds 1 zinc ion per subunit.</text>
</comment>
<gene>
    <name evidence="17" type="ORF">SAMN05216204_12627</name>
</gene>
<name>A0A1I1SNQ9_9BURK</name>
<dbReference type="InterPro" id="IPR027268">
    <property type="entry name" value="Peptidase_M4/M1_CTD_sf"/>
</dbReference>
<keyword evidence="8 12" id="KW-0482">Metalloprotease</keyword>
<dbReference type="GO" id="GO:0005615">
    <property type="term" value="C:extracellular space"/>
    <property type="evidence" value="ECO:0007669"/>
    <property type="project" value="TreeGrafter"/>
</dbReference>
<accession>A0A1I1SNQ9</accession>
<dbReference type="EC" id="3.4.11.-" evidence="12"/>
<dbReference type="FunFam" id="1.10.390.10:FF:000006">
    <property type="entry name" value="Puromycin-sensitive aminopeptidase"/>
    <property type="match status" value="1"/>
</dbReference>
<dbReference type="Gene3D" id="2.60.40.1910">
    <property type="match status" value="1"/>
</dbReference>
<evidence type="ECO:0000256" key="11">
    <source>
        <dbReference type="PIRSR" id="PIRSR634016-4"/>
    </source>
</evidence>
<keyword evidence="6 12" id="KW-0378">Hydrolase</keyword>
<keyword evidence="7 10" id="KW-0862">Zinc</keyword>
<dbReference type="InterPro" id="IPR050344">
    <property type="entry name" value="Peptidase_M1_aminopeptidases"/>
</dbReference>
<feature type="active site" description="Proton acceptor" evidence="9">
    <location>
        <position position="334"/>
    </location>
</feature>
<dbReference type="GO" id="GO:0008270">
    <property type="term" value="F:zinc ion binding"/>
    <property type="evidence" value="ECO:0007669"/>
    <property type="project" value="UniProtKB-UniRule"/>
</dbReference>
<dbReference type="GO" id="GO:0016020">
    <property type="term" value="C:membrane"/>
    <property type="evidence" value="ECO:0007669"/>
    <property type="project" value="TreeGrafter"/>
</dbReference>
<dbReference type="RefSeq" id="WP_177207816.1">
    <property type="nucleotide sequence ID" value="NZ_FOLD01000026.1"/>
</dbReference>
<evidence type="ECO:0000256" key="8">
    <source>
        <dbReference type="ARBA" id="ARBA00023049"/>
    </source>
</evidence>
<evidence type="ECO:0000259" key="14">
    <source>
        <dbReference type="Pfam" id="PF01433"/>
    </source>
</evidence>
<feature type="binding site" evidence="10">
    <location>
        <position position="333"/>
    </location>
    <ligand>
        <name>Zn(2+)</name>
        <dbReference type="ChEBI" id="CHEBI:29105"/>
        <note>catalytic</note>
    </ligand>
</feature>
<keyword evidence="4 12" id="KW-0645">Protease</keyword>
<dbReference type="EMBL" id="FOLD01000026">
    <property type="protein sequence ID" value="SFD48109.1"/>
    <property type="molecule type" value="Genomic_DNA"/>
</dbReference>
<dbReference type="GO" id="GO:0016285">
    <property type="term" value="F:alanyl aminopeptidase activity"/>
    <property type="evidence" value="ECO:0007669"/>
    <property type="project" value="UniProtKB-EC"/>
</dbReference>
<evidence type="ECO:0000259" key="15">
    <source>
        <dbReference type="Pfam" id="PF11838"/>
    </source>
</evidence>
<dbReference type="SUPFAM" id="SSF55486">
    <property type="entry name" value="Metalloproteases ('zincins'), catalytic domain"/>
    <property type="match status" value="1"/>
</dbReference>
<evidence type="ECO:0000256" key="3">
    <source>
        <dbReference type="ARBA" id="ARBA00022438"/>
    </source>
</evidence>
<keyword evidence="18" id="KW-1185">Reference proteome</keyword>
<dbReference type="GO" id="GO:0005737">
    <property type="term" value="C:cytoplasm"/>
    <property type="evidence" value="ECO:0007669"/>
    <property type="project" value="TreeGrafter"/>
</dbReference>
<dbReference type="PRINTS" id="PR00756">
    <property type="entry name" value="ALADIPTASE"/>
</dbReference>
<dbReference type="InterPro" id="IPR024571">
    <property type="entry name" value="ERAP1-like_C_dom"/>
</dbReference>
<dbReference type="GO" id="GO:0042277">
    <property type="term" value="F:peptide binding"/>
    <property type="evidence" value="ECO:0007669"/>
    <property type="project" value="TreeGrafter"/>
</dbReference>
<feature type="domain" description="Aminopeptidase N-like N-terminal" evidence="16">
    <location>
        <begin position="46"/>
        <end position="227"/>
    </location>
</feature>
<reference evidence="18" key="1">
    <citation type="submission" date="2016-10" db="EMBL/GenBank/DDBJ databases">
        <authorList>
            <person name="Varghese N."/>
            <person name="Submissions S."/>
        </authorList>
    </citation>
    <scope>NUCLEOTIDE SEQUENCE [LARGE SCALE GENOMIC DNA]</scope>
    <source>
        <strain evidence="18">CGMCC 1.12041</strain>
    </source>
</reference>
<feature type="domain" description="ERAP1-like C-terminal" evidence="15">
    <location>
        <begin position="555"/>
        <end position="830"/>
    </location>
</feature>
<dbReference type="STRING" id="1164594.SAMN05216204_12627"/>
<dbReference type="CDD" id="cd09601">
    <property type="entry name" value="M1_APN-Q_like"/>
    <property type="match status" value="1"/>
</dbReference>
<dbReference type="AlphaFoldDB" id="A0A1I1SNQ9"/>
<dbReference type="Pfam" id="PF11838">
    <property type="entry name" value="ERAP1_C"/>
    <property type="match status" value="1"/>
</dbReference>
<dbReference type="Proteomes" id="UP000198639">
    <property type="component" value="Unassembled WGS sequence"/>
</dbReference>
<feature type="binding site" evidence="10">
    <location>
        <position position="356"/>
    </location>
    <ligand>
        <name>Zn(2+)</name>
        <dbReference type="ChEBI" id="CHEBI:29105"/>
        <note>catalytic</note>
    </ligand>
</feature>